<dbReference type="PANTHER" id="PTHR24006:SF825">
    <property type="entry name" value="UBIQUITIN CARBOXYL-TERMINAL HYDROLASE"/>
    <property type="match status" value="1"/>
</dbReference>
<feature type="compositionally biased region" description="Low complexity" evidence="3">
    <location>
        <begin position="42"/>
        <end position="57"/>
    </location>
</feature>
<dbReference type="GO" id="GO:0006508">
    <property type="term" value="P:proteolysis"/>
    <property type="evidence" value="ECO:0007669"/>
    <property type="project" value="UniProtKB-KW"/>
</dbReference>
<evidence type="ECO:0000259" key="4">
    <source>
        <dbReference type="PROSITE" id="PS50235"/>
    </source>
</evidence>
<dbReference type="Gene3D" id="3.90.70.10">
    <property type="entry name" value="Cysteine proteinases"/>
    <property type="match status" value="1"/>
</dbReference>
<feature type="compositionally biased region" description="Polar residues" evidence="3">
    <location>
        <begin position="939"/>
        <end position="949"/>
    </location>
</feature>
<dbReference type="PROSITE" id="PS00973">
    <property type="entry name" value="USP_2"/>
    <property type="match status" value="1"/>
</dbReference>
<evidence type="ECO:0000313" key="6">
    <source>
        <dbReference type="RefSeq" id="XP_018456349.1"/>
    </source>
</evidence>
<name>A0A6J0L9R2_RAPSA</name>
<keyword evidence="2" id="KW-0645">Protease</keyword>
<feature type="region of interest" description="Disordered" evidence="3">
    <location>
        <begin position="735"/>
        <end position="754"/>
    </location>
</feature>
<feature type="region of interest" description="Disordered" evidence="3">
    <location>
        <begin position="815"/>
        <end position="846"/>
    </location>
</feature>
<dbReference type="RefSeq" id="XP_018456349.1">
    <property type="nucleotide sequence ID" value="XM_018600847.2"/>
</dbReference>
<organism evidence="5 6">
    <name type="scientific">Raphanus sativus</name>
    <name type="common">Radish</name>
    <name type="synonym">Raphanus raphanistrum var. sativus</name>
    <dbReference type="NCBI Taxonomy" id="3726"/>
    <lineage>
        <taxon>Eukaryota</taxon>
        <taxon>Viridiplantae</taxon>
        <taxon>Streptophyta</taxon>
        <taxon>Embryophyta</taxon>
        <taxon>Tracheophyta</taxon>
        <taxon>Spermatophyta</taxon>
        <taxon>Magnoliopsida</taxon>
        <taxon>eudicotyledons</taxon>
        <taxon>Gunneridae</taxon>
        <taxon>Pentapetalae</taxon>
        <taxon>rosids</taxon>
        <taxon>malvids</taxon>
        <taxon>Brassicales</taxon>
        <taxon>Brassicaceae</taxon>
        <taxon>Brassiceae</taxon>
        <taxon>Raphanus</taxon>
    </lineage>
</organism>
<dbReference type="CDD" id="cd02661">
    <property type="entry name" value="Peptidase_C19E"/>
    <property type="match status" value="1"/>
</dbReference>
<feature type="compositionally biased region" description="Basic and acidic residues" evidence="3">
    <location>
        <begin position="566"/>
        <end position="575"/>
    </location>
</feature>
<comment type="catalytic activity">
    <reaction evidence="2">
        <text>Thiol-dependent hydrolysis of ester, thioester, amide, peptide and isopeptide bonds formed by the C-terminal Gly of ubiquitin (a 76-residue protein attached to proteins as an intracellular targeting signal).</text>
        <dbReference type="EC" id="3.4.19.12"/>
    </reaction>
</comment>
<dbReference type="InterPro" id="IPR001394">
    <property type="entry name" value="Peptidase_C19_UCH"/>
</dbReference>
<comment type="similarity">
    <text evidence="1 2">Belongs to the peptidase C19 family.</text>
</comment>
<dbReference type="Pfam" id="PF00443">
    <property type="entry name" value="UCH"/>
    <property type="match status" value="1"/>
</dbReference>
<dbReference type="GO" id="GO:0005829">
    <property type="term" value="C:cytosol"/>
    <property type="evidence" value="ECO:0007669"/>
    <property type="project" value="TreeGrafter"/>
</dbReference>
<dbReference type="GeneID" id="108827448"/>
<dbReference type="InterPro" id="IPR038765">
    <property type="entry name" value="Papain-like_cys_pep_sf"/>
</dbReference>
<keyword evidence="5" id="KW-1185">Reference proteome</keyword>
<feature type="region of interest" description="Disordered" evidence="3">
    <location>
        <begin position="550"/>
        <end position="605"/>
    </location>
</feature>
<dbReference type="OrthoDB" id="420187at2759"/>
<dbReference type="AlphaFoldDB" id="A0A6J0L9R2"/>
<feature type="compositionally biased region" description="Basic residues" evidence="3">
    <location>
        <begin position="735"/>
        <end position="744"/>
    </location>
</feature>
<protein>
    <recommendedName>
        <fullName evidence="2">Ubiquitin carboxyl-terminal hydrolase</fullName>
        <ecNumber evidence="2">3.4.19.12</ecNumber>
    </recommendedName>
</protein>
<reference evidence="5" key="1">
    <citation type="journal article" date="2019" name="Database">
        <title>The radish genome database (RadishGD): an integrated information resource for radish genomics.</title>
        <authorList>
            <person name="Yu H.J."/>
            <person name="Baek S."/>
            <person name="Lee Y.J."/>
            <person name="Cho A."/>
            <person name="Mun J.H."/>
        </authorList>
    </citation>
    <scope>NUCLEOTIDE SEQUENCE [LARGE SCALE GENOMIC DNA]</scope>
    <source>
        <strain evidence="5">cv. WK10039</strain>
    </source>
</reference>
<dbReference type="EC" id="3.4.19.12" evidence="2"/>
<dbReference type="Proteomes" id="UP000504610">
    <property type="component" value="Chromosome 9"/>
</dbReference>
<proteinExistence type="inferred from homology"/>
<feature type="region of interest" description="Disordered" evidence="3">
    <location>
        <begin position="922"/>
        <end position="949"/>
    </location>
</feature>
<keyword evidence="2" id="KW-0833">Ubl conjugation pathway</keyword>
<dbReference type="PROSITE" id="PS50235">
    <property type="entry name" value="USP_3"/>
    <property type="match status" value="1"/>
</dbReference>
<accession>A0A6J0L9R2</accession>
<dbReference type="SUPFAM" id="SSF54001">
    <property type="entry name" value="Cysteine proteinases"/>
    <property type="match status" value="1"/>
</dbReference>
<evidence type="ECO:0000313" key="5">
    <source>
        <dbReference type="Proteomes" id="UP000504610"/>
    </source>
</evidence>
<evidence type="ECO:0000256" key="3">
    <source>
        <dbReference type="SAM" id="MobiDB-lite"/>
    </source>
</evidence>
<dbReference type="KEGG" id="rsz:108827448"/>
<dbReference type="GO" id="GO:0005634">
    <property type="term" value="C:nucleus"/>
    <property type="evidence" value="ECO:0007669"/>
    <property type="project" value="TreeGrafter"/>
</dbReference>
<keyword evidence="2" id="KW-0788">Thiol protease</keyword>
<evidence type="ECO:0000256" key="2">
    <source>
        <dbReference type="RuleBase" id="RU366025"/>
    </source>
</evidence>
<feature type="compositionally biased region" description="Polar residues" evidence="3">
    <location>
        <begin position="815"/>
        <end position="835"/>
    </location>
</feature>
<gene>
    <name evidence="6" type="primary">LOC108827448</name>
</gene>
<feature type="region of interest" description="Disordered" evidence="3">
    <location>
        <begin position="25"/>
        <end position="59"/>
    </location>
</feature>
<feature type="compositionally biased region" description="Basic and acidic residues" evidence="3">
    <location>
        <begin position="745"/>
        <end position="754"/>
    </location>
</feature>
<dbReference type="InterPro" id="IPR018200">
    <property type="entry name" value="USP_CS"/>
</dbReference>
<dbReference type="GO" id="GO:0016579">
    <property type="term" value="P:protein deubiquitination"/>
    <property type="evidence" value="ECO:0007669"/>
    <property type="project" value="InterPro"/>
</dbReference>
<dbReference type="InterPro" id="IPR050164">
    <property type="entry name" value="Peptidase_C19"/>
</dbReference>
<dbReference type="GO" id="GO:0004843">
    <property type="term" value="F:cysteine-type deubiquitinase activity"/>
    <property type="evidence" value="ECO:0007669"/>
    <property type="project" value="UniProtKB-UniRule"/>
</dbReference>
<dbReference type="PANTHER" id="PTHR24006">
    <property type="entry name" value="UBIQUITIN CARBOXYL-TERMINAL HYDROLASE"/>
    <property type="match status" value="1"/>
</dbReference>
<dbReference type="PROSITE" id="PS00972">
    <property type="entry name" value="USP_1"/>
    <property type="match status" value="1"/>
</dbReference>
<feature type="domain" description="USP" evidence="4">
    <location>
        <begin position="84"/>
        <end position="387"/>
    </location>
</feature>
<sequence length="949" mass="105043">MNIQTDQDGSRAVFRKIELHPARKPFTGFSNRGSDFKMETLNPRSSNNNNRAFSSPSVKKLDGPDSFELDRELTFTKTIRKIGAGLKNLGNTCYLNSVLQCLTYTEPLAAYLQDVAHEQRCRVEGFCALCAMQKHVRNALQATGKILAPKYLVSNLRCISQNFRKCRQEDAHEYMISLLECMHKCCLPSGVPSESSDAYRSSLVHKIFGGSLRSRVKCAQCSHCSDKFDPFLDLSLDIWRADSLRRALLRFTAVELLDNGGKVYQCERCKQKVKAEKQITVFKAPSVLTVHLKRFEAHRAEKIDKKVEFPPAIDMKPFVSGPYEGNLKYTLYSVLVHYGGSIDSGHYYCYVRTSSGMWYSLDDNKVIQVSEKTVFNQKAYMLFYVRDRQKTAPKKPVTVAKKETSKESVAMNRASLIISSNRNDQVNGSTVLKACSLNAPVPNGTAPLRACDKGAPACLTPKDVNGKETQNNPPSSLEAREVLKGQNSTASVKASDQSAPVVLTQKDTNAKENQKDPPSSVEAKEIVEMENSAAPSESCDQGAPAVLTSKDLNAKETQADPPSSVEARENLERPCDVGSPAVLTQKDLNNNKKEESLPQANGEGSLVKEDSKAACIVLPGMASPLLDDRTNTQILVNLPTCVAKAENSVDENNSANNLNESDTSLKVKNASIGYSPIEEAVDHHQTLGHQLEESTELTKPTSAEETLTAPRKTRKRNMKTVQVGLSSFKLALGVRKKKKQKKGRSKELLSKKRATDLERSTPLITSKAASGSACLHGKGKSVSVENERLRASNGNMLLASATVELKERTNQNGAVLASDQQQPLKRSDLSEASQNAKRKRDSSKEEQILLQKEQVTILTRGLPETVVAKWDEEVSASKKTGKSESTRIGYVADEWDEEYDRGKKKKMRNKEEMYVGPNTFQAFASKKQQTDTKKKWTQGRNTAKTGFRI</sequence>
<reference evidence="6" key="2">
    <citation type="submission" date="2025-08" db="UniProtKB">
        <authorList>
            <consortium name="RefSeq"/>
        </authorList>
    </citation>
    <scope>IDENTIFICATION</scope>
    <source>
        <tissue evidence="6">Leaf</tissue>
    </source>
</reference>
<dbReference type="InterPro" id="IPR028889">
    <property type="entry name" value="USP"/>
</dbReference>
<evidence type="ECO:0000256" key="1">
    <source>
        <dbReference type="ARBA" id="ARBA00009085"/>
    </source>
</evidence>
<keyword evidence="2 6" id="KW-0378">Hydrolase</keyword>
<dbReference type="FunFam" id="3.90.70.10:FF:000078">
    <property type="entry name" value="Ubiquitin carboxyl-terminal hydrolase 23"/>
    <property type="match status" value="1"/>
</dbReference>
<comment type="function">
    <text evidence="2">Recognizes and hydrolyzes the peptide bond at the C-terminal Gly of ubiquitin. Involved in the processing of poly-ubiquitin precursors as well as that of ubiquitinated proteins.</text>
</comment>